<evidence type="ECO:0000313" key="1">
    <source>
        <dbReference type="EMBL" id="KAG5574638.1"/>
    </source>
</evidence>
<sequence>MSISLEALAMMGVDYVKDGISLEEYEKYEEQVPPHLLVDDQEDENIHKENIYTKNLWNS</sequence>
<proteinExistence type="predicted"/>
<dbReference type="Proteomes" id="UP000824120">
    <property type="component" value="Chromosome 11"/>
</dbReference>
<comment type="caution">
    <text evidence="1">The sequence shown here is derived from an EMBL/GenBank/DDBJ whole genome shotgun (WGS) entry which is preliminary data.</text>
</comment>
<accession>A0A9J5WIF4</accession>
<protein>
    <submittedName>
        <fullName evidence="1">Uncharacterized protein</fullName>
    </submittedName>
</protein>
<keyword evidence="2" id="KW-1185">Reference proteome</keyword>
<evidence type="ECO:0000313" key="2">
    <source>
        <dbReference type="Proteomes" id="UP000824120"/>
    </source>
</evidence>
<dbReference type="EMBL" id="JACXVP010000011">
    <property type="protein sequence ID" value="KAG5574638.1"/>
    <property type="molecule type" value="Genomic_DNA"/>
</dbReference>
<dbReference type="AlphaFoldDB" id="A0A9J5WIF4"/>
<reference evidence="1 2" key="1">
    <citation type="submission" date="2020-09" db="EMBL/GenBank/DDBJ databases">
        <title>De no assembly of potato wild relative species, Solanum commersonii.</title>
        <authorList>
            <person name="Cho K."/>
        </authorList>
    </citation>
    <scope>NUCLEOTIDE SEQUENCE [LARGE SCALE GENOMIC DNA]</scope>
    <source>
        <strain evidence="1">LZ3.2</strain>
        <tissue evidence="1">Leaf</tissue>
    </source>
</reference>
<gene>
    <name evidence="1" type="ORF">H5410_054772</name>
</gene>
<name>A0A9J5WIF4_SOLCO</name>
<organism evidence="1 2">
    <name type="scientific">Solanum commersonii</name>
    <name type="common">Commerson's wild potato</name>
    <name type="synonym">Commerson's nightshade</name>
    <dbReference type="NCBI Taxonomy" id="4109"/>
    <lineage>
        <taxon>Eukaryota</taxon>
        <taxon>Viridiplantae</taxon>
        <taxon>Streptophyta</taxon>
        <taxon>Embryophyta</taxon>
        <taxon>Tracheophyta</taxon>
        <taxon>Spermatophyta</taxon>
        <taxon>Magnoliopsida</taxon>
        <taxon>eudicotyledons</taxon>
        <taxon>Gunneridae</taxon>
        <taxon>Pentapetalae</taxon>
        <taxon>asterids</taxon>
        <taxon>lamiids</taxon>
        <taxon>Solanales</taxon>
        <taxon>Solanaceae</taxon>
        <taxon>Solanoideae</taxon>
        <taxon>Solaneae</taxon>
        <taxon>Solanum</taxon>
    </lineage>
</organism>
<dbReference type="OrthoDB" id="1719622at2759"/>